<evidence type="ECO:0000256" key="1">
    <source>
        <dbReference type="SAM" id="MobiDB-lite"/>
    </source>
</evidence>
<dbReference type="EMBL" id="PSXY01000036">
    <property type="protein sequence ID" value="PPF64353.1"/>
    <property type="molecule type" value="Genomic_DNA"/>
</dbReference>
<reference evidence="2 3" key="1">
    <citation type="submission" date="2018-02" db="EMBL/GenBank/DDBJ databases">
        <title>Bacteriophage NCPPB3778 and a type I-E CRISPR drive the evolution of the US Biological Select Agent, Rathayibacter toxicus.</title>
        <authorList>
            <person name="Davis E.W.II."/>
            <person name="Tabima J.F."/>
            <person name="Weisberg A.J."/>
            <person name="Lopes L.D."/>
            <person name="Wiseman M.S."/>
            <person name="Wiseman M.S."/>
            <person name="Pupko T."/>
            <person name="Belcher M.S."/>
            <person name="Sechler A.J."/>
            <person name="Tancos M.A."/>
            <person name="Schroeder B.K."/>
            <person name="Murray T.D."/>
            <person name="Luster D.G."/>
            <person name="Schneider W.L."/>
            <person name="Rogers E."/>
            <person name="Andreote F.D."/>
            <person name="Grunwald N.J."/>
            <person name="Putnam M.L."/>
            <person name="Chang J.H."/>
        </authorList>
    </citation>
    <scope>NUCLEOTIDE SEQUENCE [LARGE SCALE GENOMIC DNA]</scope>
    <source>
        <strain evidence="2 3">AY1B3</strain>
    </source>
</reference>
<dbReference type="RefSeq" id="WP_104291255.1">
    <property type="nucleotide sequence ID" value="NZ_PSXY01000036.1"/>
</dbReference>
<sequence>MTRPGRPARIALAAVAVAVLSGCVYDVSDYGLETPDPAAEGSPSATPTVAAPPDVDLPAGCTPDDLAIDWAQPEAGPVAELLAVRVMAVRLPSTGEQPGLGSTIQRVTRDDTLLVPPLALAVDGTGVGSAETVAPLTPAGAWSSLLRDDLRERDLVGRRFGGDLQISSFDPKLDRAARYVLGYLGSTLSARFTVTGCDGAFRSSGSLTGTDPTRSAGTVLLECGIPPGDQYDRWDLLEPYCAEGSPPVDRAPGTDGEPQPEP</sequence>
<dbReference type="Proteomes" id="UP000239241">
    <property type="component" value="Unassembled WGS sequence"/>
</dbReference>
<proteinExistence type="predicted"/>
<evidence type="ECO:0000313" key="3">
    <source>
        <dbReference type="Proteomes" id="UP000239241"/>
    </source>
</evidence>
<accession>A0A2S5VN12</accession>
<feature type="region of interest" description="Disordered" evidence="1">
    <location>
        <begin position="242"/>
        <end position="262"/>
    </location>
</feature>
<evidence type="ECO:0008006" key="4">
    <source>
        <dbReference type="Google" id="ProtNLM"/>
    </source>
</evidence>
<protein>
    <recommendedName>
        <fullName evidence="4">Lipoprotein</fullName>
    </recommendedName>
</protein>
<dbReference type="PROSITE" id="PS51257">
    <property type="entry name" value="PROKAR_LIPOPROTEIN"/>
    <property type="match status" value="1"/>
</dbReference>
<organism evidence="2 3">
    <name type="scientific">Clavibacter michiganensis</name>
    <dbReference type="NCBI Taxonomy" id="28447"/>
    <lineage>
        <taxon>Bacteria</taxon>
        <taxon>Bacillati</taxon>
        <taxon>Actinomycetota</taxon>
        <taxon>Actinomycetes</taxon>
        <taxon>Micrococcales</taxon>
        <taxon>Microbacteriaceae</taxon>
        <taxon>Clavibacter</taxon>
    </lineage>
</organism>
<gene>
    <name evidence="2" type="ORF">C5E16_14595</name>
</gene>
<dbReference type="AlphaFoldDB" id="A0A2S5VN12"/>
<evidence type="ECO:0000313" key="2">
    <source>
        <dbReference type="EMBL" id="PPF64353.1"/>
    </source>
</evidence>
<comment type="caution">
    <text evidence="2">The sequence shown here is derived from an EMBL/GenBank/DDBJ whole genome shotgun (WGS) entry which is preliminary data.</text>
</comment>
<name>A0A2S5VN12_9MICO</name>